<sequence>MTESVSRRIFLKVAGTSVAGAGASLGSIGTAAAAGNNRAAIQAAAGMAVLPYPKTAVGKAKAMQANTPVSFNYPDADSPCVAIKMGQRVAGGVGPDGDVVAYSNLCTHMGCPLMYDPQTRSFKCPCHYSMFDPEKSGQMICGQATEDLPQIQLSYDAATDTVHAVAVTGLIYGRQANVL</sequence>
<dbReference type="InterPro" id="IPR005805">
    <property type="entry name" value="Rieske_Fe-S_prot_C"/>
</dbReference>
<dbReference type="PRINTS" id="PR00162">
    <property type="entry name" value="RIESKE"/>
</dbReference>
<organism evidence="8">
    <name type="scientific">mine drainage metagenome</name>
    <dbReference type="NCBI Taxonomy" id="410659"/>
    <lineage>
        <taxon>unclassified sequences</taxon>
        <taxon>metagenomes</taxon>
        <taxon>ecological metagenomes</taxon>
    </lineage>
</organism>
<keyword evidence="5" id="KW-1015">Disulfide bond</keyword>
<keyword evidence="1" id="KW-0001">2Fe-2S</keyword>
<dbReference type="InterPro" id="IPR006311">
    <property type="entry name" value="TAT_signal"/>
</dbReference>
<feature type="domain" description="Rieske" evidence="7">
    <location>
        <begin position="66"/>
        <end position="162"/>
    </location>
</feature>
<dbReference type="Pfam" id="PF00355">
    <property type="entry name" value="Rieske"/>
    <property type="match status" value="1"/>
</dbReference>
<dbReference type="PANTHER" id="PTHR10134">
    <property type="entry name" value="CYTOCHROME B-C1 COMPLEX SUBUNIT RIESKE, MITOCHONDRIAL"/>
    <property type="match status" value="1"/>
</dbReference>
<dbReference type="NCBIfam" id="TIGR02694">
    <property type="entry name" value="arsenite_ox_S"/>
    <property type="match status" value="1"/>
</dbReference>
<keyword evidence="2" id="KW-0479">Metal-binding</keyword>
<dbReference type="GO" id="GO:0051537">
    <property type="term" value="F:2 iron, 2 sulfur cluster binding"/>
    <property type="evidence" value="ECO:0007669"/>
    <property type="project" value="UniProtKB-KW"/>
</dbReference>
<dbReference type="InterPro" id="IPR014067">
    <property type="entry name" value="AioB/IdrB_ssu"/>
</dbReference>
<evidence type="ECO:0000256" key="5">
    <source>
        <dbReference type="ARBA" id="ARBA00023157"/>
    </source>
</evidence>
<dbReference type="GO" id="GO:0050611">
    <property type="term" value="F:arsenate reductase (azurin) activity"/>
    <property type="evidence" value="ECO:0007669"/>
    <property type="project" value="UniProtKB-EC"/>
</dbReference>
<keyword evidence="3" id="KW-0408">Iron</keyword>
<keyword evidence="8" id="KW-0560">Oxidoreductase</keyword>
<dbReference type="GO" id="GO:0046872">
    <property type="term" value="F:metal ion binding"/>
    <property type="evidence" value="ECO:0007669"/>
    <property type="project" value="UniProtKB-KW"/>
</dbReference>
<evidence type="ECO:0000256" key="6">
    <source>
        <dbReference type="ARBA" id="ARBA00034078"/>
    </source>
</evidence>
<evidence type="ECO:0000259" key="7">
    <source>
        <dbReference type="PROSITE" id="PS51296"/>
    </source>
</evidence>
<dbReference type="InterPro" id="IPR017941">
    <property type="entry name" value="Rieske_2Fe-2S"/>
</dbReference>
<dbReference type="EC" id="1.20.9.1" evidence="8"/>
<protein>
    <submittedName>
        <fullName evidence="8">Arsenite oxidase subunit AioB</fullName>
        <ecNumber evidence="8">1.20.9.1</ecNumber>
    </submittedName>
</protein>
<gene>
    <name evidence="8" type="primary">aioB_4</name>
    <name evidence="8" type="ORF">GALL_340470</name>
</gene>
<dbReference type="AlphaFoldDB" id="A0A1J5QWF0"/>
<evidence type="ECO:0000256" key="4">
    <source>
        <dbReference type="ARBA" id="ARBA00023014"/>
    </source>
</evidence>
<comment type="caution">
    <text evidence="8">The sequence shown here is derived from an EMBL/GenBank/DDBJ whole genome shotgun (WGS) entry which is preliminary data.</text>
</comment>
<proteinExistence type="predicted"/>
<dbReference type="SUPFAM" id="SSF50022">
    <property type="entry name" value="ISP domain"/>
    <property type="match status" value="1"/>
</dbReference>
<dbReference type="CDD" id="cd03476">
    <property type="entry name" value="Rieske_ArOX_small"/>
    <property type="match status" value="1"/>
</dbReference>
<dbReference type="InterPro" id="IPR014349">
    <property type="entry name" value="Rieske_Fe-S_prot"/>
</dbReference>
<comment type="cofactor">
    <cofactor evidence="6">
        <name>[2Fe-2S] cluster</name>
        <dbReference type="ChEBI" id="CHEBI:190135"/>
    </cofactor>
</comment>
<evidence type="ECO:0000313" key="8">
    <source>
        <dbReference type="EMBL" id="OIQ84132.1"/>
    </source>
</evidence>
<dbReference type="PROSITE" id="PS51296">
    <property type="entry name" value="RIESKE"/>
    <property type="match status" value="1"/>
</dbReference>
<keyword evidence="4" id="KW-0411">Iron-sulfur</keyword>
<reference evidence="8" key="1">
    <citation type="submission" date="2016-10" db="EMBL/GenBank/DDBJ databases">
        <title>Sequence of Gallionella enrichment culture.</title>
        <authorList>
            <person name="Poehlein A."/>
            <person name="Muehling M."/>
            <person name="Daniel R."/>
        </authorList>
    </citation>
    <scope>NUCLEOTIDE SEQUENCE</scope>
</reference>
<name>A0A1J5QWF0_9ZZZZ</name>
<dbReference type="GO" id="GO:0016020">
    <property type="term" value="C:membrane"/>
    <property type="evidence" value="ECO:0007669"/>
    <property type="project" value="InterPro"/>
</dbReference>
<accession>A0A1J5QWF0</accession>
<evidence type="ECO:0000256" key="1">
    <source>
        <dbReference type="ARBA" id="ARBA00022714"/>
    </source>
</evidence>
<dbReference type="InterPro" id="IPR036922">
    <property type="entry name" value="Rieske_2Fe-2S_sf"/>
</dbReference>
<dbReference type="Gene3D" id="2.102.10.10">
    <property type="entry name" value="Rieske [2Fe-2S] iron-sulphur domain"/>
    <property type="match status" value="1"/>
</dbReference>
<evidence type="ECO:0000256" key="2">
    <source>
        <dbReference type="ARBA" id="ARBA00022723"/>
    </source>
</evidence>
<dbReference type="EMBL" id="MLJW01000643">
    <property type="protein sequence ID" value="OIQ84132.1"/>
    <property type="molecule type" value="Genomic_DNA"/>
</dbReference>
<evidence type="ECO:0000256" key="3">
    <source>
        <dbReference type="ARBA" id="ARBA00023004"/>
    </source>
</evidence>
<dbReference type="PROSITE" id="PS51318">
    <property type="entry name" value="TAT"/>
    <property type="match status" value="1"/>
</dbReference>